<dbReference type="InterPro" id="IPR050490">
    <property type="entry name" value="Bact_solute-bd_prot1"/>
</dbReference>
<dbReference type="Pfam" id="PF01547">
    <property type="entry name" value="SBP_bac_1"/>
    <property type="match status" value="1"/>
</dbReference>
<dbReference type="RefSeq" id="WP_249332213.1">
    <property type="nucleotide sequence ID" value="NZ_JACRSY010000007.1"/>
</dbReference>
<feature type="signal peptide" evidence="1">
    <location>
        <begin position="1"/>
        <end position="19"/>
    </location>
</feature>
<comment type="caution">
    <text evidence="2">The sequence shown here is derived from an EMBL/GenBank/DDBJ whole genome shotgun (WGS) entry which is preliminary data.</text>
</comment>
<sequence>MNKKLVSTFIALTILTSMAATGCSNKNNQKETTQSTTPIEYNEPGTFPIVKEKQEISIVAPDTAYILDLNTNDFTKWFEEKTNIKVNYEQIPEESFKEKKNLMLATGNLPDAFMMGGFSKEDEVNYGQQGIIIPLNDLIEKYGYYTKQVFEQQEQLPAAVTAPDGNIYSLPRINECYHCMYSGKAWINQDWLDKLGLKYPETTDELVEVLRAFKTQDPNGNGKQDEVGIIGSTDGWNANPIDFLMNSFVYNDYGKRLGVKDGKIYFSPLTDEWREGLKFVNELMEEGLIEATSLTQPMQEMTALANSEDPVIGVGIGATPNDTIGSEALGRFKMYQPLSPLEGPNGVRTTITSPGGIYSGHFVITSAAKNPELIFKWVDSLYNPEVTMCSNYGIEGQEWEVAPEGYVGLDGNPAKWAKILKPETTGEKNTAMPNVALVNLTADVRAGEAIDPNDEMAPYKGEAMLFSATRDYYEPYAQEEYLPSSMYMLPEELDGFAQLQTQILDYVKESMGAFATGTRDINDDAEWEKYKKELEALNVARYLEVHQAAFDRTK</sequence>
<gene>
    <name evidence="2" type="ORF">H8718_05870</name>
</gene>
<accession>A0A926EGC2</accession>
<name>A0A926EGC2_9FIRM</name>
<proteinExistence type="predicted"/>
<dbReference type="EMBL" id="JACRSY010000007">
    <property type="protein sequence ID" value="MBC8579061.1"/>
    <property type="molecule type" value="Genomic_DNA"/>
</dbReference>
<organism evidence="2 3">
    <name type="scientific">Zhenhengia yiwuensis</name>
    <dbReference type="NCBI Taxonomy" id="2763666"/>
    <lineage>
        <taxon>Bacteria</taxon>
        <taxon>Bacillati</taxon>
        <taxon>Bacillota</taxon>
        <taxon>Clostridia</taxon>
        <taxon>Lachnospirales</taxon>
        <taxon>Lachnospiraceae</taxon>
        <taxon>Zhenhengia</taxon>
    </lineage>
</organism>
<evidence type="ECO:0000313" key="3">
    <source>
        <dbReference type="Proteomes" id="UP000655830"/>
    </source>
</evidence>
<dbReference type="PANTHER" id="PTHR43649">
    <property type="entry name" value="ARABINOSE-BINDING PROTEIN-RELATED"/>
    <property type="match status" value="1"/>
</dbReference>
<feature type="chain" id="PRO_5037341267" evidence="1">
    <location>
        <begin position="20"/>
        <end position="554"/>
    </location>
</feature>
<evidence type="ECO:0000256" key="1">
    <source>
        <dbReference type="SAM" id="SignalP"/>
    </source>
</evidence>
<dbReference type="AlphaFoldDB" id="A0A926EGC2"/>
<keyword evidence="3" id="KW-1185">Reference proteome</keyword>
<dbReference type="Proteomes" id="UP000655830">
    <property type="component" value="Unassembled WGS sequence"/>
</dbReference>
<keyword evidence="1" id="KW-0732">Signal</keyword>
<reference evidence="2" key="1">
    <citation type="submission" date="2020-08" db="EMBL/GenBank/DDBJ databases">
        <title>Genome public.</title>
        <authorList>
            <person name="Liu C."/>
            <person name="Sun Q."/>
        </authorList>
    </citation>
    <scope>NUCLEOTIDE SEQUENCE</scope>
    <source>
        <strain evidence="2">NSJ-12</strain>
    </source>
</reference>
<dbReference type="SUPFAM" id="SSF53850">
    <property type="entry name" value="Periplasmic binding protein-like II"/>
    <property type="match status" value="1"/>
</dbReference>
<evidence type="ECO:0000313" key="2">
    <source>
        <dbReference type="EMBL" id="MBC8579061.1"/>
    </source>
</evidence>
<dbReference type="Gene3D" id="3.40.190.10">
    <property type="entry name" value="Periplasmic binding protein-like II"/>
    <property type="match status" value="2"/>
</dbReference>
<dbReference type="InterPro" id="IPR006059">
    <property type="entry name" value="SBP"/>
</dbReference>
<protein>
    <submittedName>
        <fullName evidence="2">Extracellular solute-binding protein</fullName>
    </submittedName>
</protein>
<dbReference type="PANTHER" id="PTHR43649:SF12">
    <property type="entry name" value="DIACETYLCHITOBIOSE BINDING PROTEIN DASA"/>
    <property type="match status" value="1"/>
</dbReference>
<dbReference type="PROSITE" id="PS51257">
    <property type="entry name" value="PROKAR_LIPOPROTEIN"/>
    <property type="match status" value="1"/>
</dbReference>